<feature type="transmembrane region" description="Helical" evidence="1">
    <location>
        <begin position="53"/>
        <end position="71"/>
    </location>
</feature>
<accession>A0A8J6LJL2</accession>
<feature type="transmembrane region" description="Helical" evidence="1">
    <location>
        <begin position="120"/>
        <end position="138"/>
    </location>
</feature>
<keyword evidence="3" id="KW-1185">Reference proteome</keyword>
<evidence type="ECO:0000313" key="3">
    <source>
        <dbReference type="Proteomes" id="UP000657177"/>
    </source>
</evidence>
<feature type="transmembrane region" description="Helical" evidence="1">
    <location>
        <begin position="83"/>
        <end position="105"/>
    </location>
</feature>
<gene>
    <name evidence="2" type="ORF">G5B42_09860</name>
</gene>
<keyword evidence="1" id="KW-0812">Transmembrane</keyword>
<dbReference type="RefSeq" id="WP_181340301.1">
    <property type="nucleotide sequence ID" value="NZ_JAAKDE010000023.1"/>
</dbReference>
<sequence length="150" mass="17221">MKTNKPTLSMIIGALAAIPYEILTSVLKLMGYAKYSVFELSSLMITLNRPTRLLGAFLSMSLGASIALILYRMAVEHFGWENLILKSVFLNLQSWILLEVLFMWLIEGRNLIPYRPISDYYAQLFSAVIFGVILGLLFKKYIKTDYRLKR</sequence>
<dbReference type="Proteomes" id="UP000657177">
    <property type="component" value="Unassembled WGS sequence"/>
</dbReference>
<organism evidence="2 3">
    <name type="scientific">Capillibacterium thermochitinicola</name>
    <dbReference type="NCBI Taxonomy" id="2699427"/>
    <lineage>
        <taxon>Bacteria</taxon>
        <taxon>Bacillati</taxon>
        <taxon>Bacillota</taxon>
        <taxon>Capillibacterium</taxon>
    </lineage>
</organism>
<proteinExistence type="predicted"/>
<protein>
    <submittedName>
        <fullName evidence="2">Uncharacterized protein</fullName>
    </submittedName>
</protein>
<keyword evidence="1" id="KW-1133">Transmembrane helix</keyword>
<feature type="transmembrane region" description="Helical" evidence="1">
    <location>
        <begin position="12"/>
        <end position="33"/>
    </location>
</feature>
<dbReference type="EMBL" id="JAAKDE010000023">
    <property type="protein sequence ID" value="MBA2133835.1"/>
    <property type="molecule type" value="Genomic_DNA"/>
</dbReference>
<dbReference type="AlphaFoldDB" id="A0A8J6LJL2"/>
<reference evidence="2" key="1">
    <citation type="submission" date="2020-06" db="EMBL/GenBank/DDBJ databases">
        <title>Novel chitinolytic bacterium.</title>
        <authorList>
            <person name="Ungkulpasvich U."/>
            <person name="Kosugi A."/>
            <person name="Uke A."/>
        </authorList>
    </citation>
    <scope>NUCLEOTIDE SEQUENCE</scope>
    <source>
        <strain evidence="2">UUS1-1</strain>
    </source>
</reference>
<comment type="caution">
    <text evidence="2">The sequence shown here is derived from an EMBL/GenBank/DDBJ whole genome shotgun (WGS) entry which is preliminary data.</text>
</comment>
<name>A0A8J6LJL2_9FIRM</name>
<evidence type="ECO:0000313" key="2">
    <source>
        <dbReference type="EMBL" id="MBA2133835.1"/>
    </source>
</evidence>
<keyword evidence="1" id="KW-0472">Membrane</keyword>
<evidence type="ECO:0000256" key="1">
    <source>
        <dbReference type="SAM" id="Phobius"/>
    </source>
</evidence>